<dbReference type="Gene3D" id="1.10.287.70">
    <property type="match status" value="1"/>
</dbReference>
<evidence type="ECO:0000313" key="10">
    <source>
        <dbReference type="EMBL" id="CAI3976155.1"/>
    </source>
</evidence>
<dbReference type="PANTHER" id="PTHR10037">
    <property type="entry name" value="VOLTAGE-GATED CATION CHANNEL CALCIUM AND SODIUM"/>
    <property type="match status" value="1"/>
</dbReference>
<dbReference type="SUPFAM" id="SSF81324">
    <property type="entry name" value="Voltage-gated potassium channels"/>
    <property type="match status" value="1"/>
</dbReference>
<dbReference type="Gene3D" id="1.20.120.350">
    <property type="entry name" value="Voltage-gated potassium channels. Chain C"/>
    <property type="match status" value="1"/>
</dbReference>
<dbReference type="PROSITE" id="PS50222">
    <property type="entry name" value="EF_HAND_2"/>
    <property type="match status" value="2"/>
</dbReference>
<evidence type="ECO:0000256" key="2">
    <source>
        <dbReference type="ARBA" id="ARBA00022692"/>
    </source>
</evidence>
<feature type="compositionally biased region" description="Basic and acidic residues" evidence="7">
    <location>
        <begin position="370"/>
        <end position="386"/>
    </location>
</feature>
<evidence type="ECO:0000313" key="12">
    <source>
        <dbReference type="EMBL" id="CAL4763467.1"/>
    </source>
</evidence>
<dbReference type="Pfam" id="PF00520">
    <property type="entry name" value="Ion_trans"/>
    <property type="match status" value="1"/>
</dbReference>
<evidence type="ECO:0000256" key="5">
    <source>
        <dbReference type="ARBA" id="ARBA00023136"/>
    </source>
</evidence>
<dbReference type="InterPro" id="IPR011992">
    <property type="entry name" value="EF-hand-dom_pair"/>
</dbReference>
<dbReference type="InterPro" id="IPR005821">
    <property type="entry name" value="Ion_trans_dom"/>
</dbReference>
<evidence type="ECO:0000256" key="4">
    <source>
        <dbReference type="ARBA" id="ARBA00022989"/>
    </source>
</evidence>
<dbReference type="AlphaFoldDB" id="A0A9P1BNH9"/>
<dbReference type="SUPFAM" id="SSF47473">
    <property type="entry name" value="EF-hand"/>
    <property type="match status" value="1"/>
</dbReference>
<dbReference type="EMBL" id="CAMXCT020000248">
    <property type="protein sequence ID" value="CAL1129530.1"/>
    <property type="molecule type" value="Genomic_DNA"/>
</dbReference>
<dbReference type="GO" id="GO:0005248">
    <property type="term" value="F:voltage-gated sodium channel activity"/>
    <property type="evidence" value="ECO:0007669"/>
    <property type="project" value="TreeGrafter"/>
</dbReference>
<dbReference type="Gene3D" id="1.10.238.10">
    <property type="entry name" value="EF-hand"/>
    <property type="match status" value="1"/>
</dbReference>
<feature type="region of interest" description="Disordered" evidence="7">
    <location>
        <begin position="364"/>
        <end position="386"/>
    </location>
</feature>
<dbReference type="InterPro" id="IPR002048">
    <property type="entry name" value="EF_hand_dom"/>
</dbReference>
<feature type="transmembrane region" description="Helical" evidence="8">
    <location>
        <begin position="488"/>
        <end position="510"/>
    </location>
</feature>
<feature type="transmembrane region" description="Helical" evidence="8">
    <location>
        <begin position="598"/>
        <end position="617"/>
    </location>
</feature>
<comment type="caution">
    <text evidence="10">The sequence shown here is derived from an EMBL/GenBank/DDBJ whole genome shotgun (WGS) entry which is preliminary data.</text>
</comment>
<dbReference type="EMBL" id="CAMXCT030000248">
    <property type="protein sequence ID" value="CAL4763467.1"/>
    <property type="molecule type" value="Genomic_DNA"/>
</dbReference>
<dbReference type="Proteomes" id="UP001152797">
    <property type="component" value="Unassembled WGS sequence"/>
</dbReference>
<evidence type="ECO:0000256" key="8">
    <source>
        <dbReference type="SAM" id="Phobius"/>
    </source>
</evidence>
<dbReference type="PROSITE" id="PS00018">
    <property type="entry name" value="EF_HAND_1"/>
    <property type="match status" value="1"/>
</dbReference>
<proteinExistence type="predicted"/>
<gene>
    <name evidence="10" type="ORF">C1SCF055_LOCUS4408</name>
</gene>
<reference evidence="11" key="2">
    <citation type="submission" date="2024-04" db="EMBL/GenBank/DDBJ databases">
        <authorList>
            <person name="Chen Y."/>
            <person name="Shah S."/>
            <person name="Dougan E. K."/>
            <person name="Thang M."/>
            <person name="Chan C."/>
        </authorList>
    </citation>
    <scope>NUCLEOTIDE SEQUENCE [LARGE SCALE GENOMIC DNA]</scope>
</reference>
<name>A0A9P1BNH9_9DINO</name>
<sequence>MYSTKGRRLRQFATVLAATQVRQLLPSTSAVPTLAQRVNNARKLREVYRPGFAFPAWSVDDLQSGKLEELAQTVSVYYPMDADLMEVEELVKQREPVNIAMRRLYDEGRMKEYFGYNRGAYDRSSPERLMPNIAIYCKTPMQFGNQREEVHVVNVIGFAFDSPQQPDYQHFRHKGGIRDLIQKMNQMWEYVFFCARNKELDRVYLPNVGGGAFFAGLREHCNYEWLKRESLEPVRQRYPDIEVFDLPHIPAWVFSDGRSSLKCSLLVNAWDPWSMLQMFRLQYERSTPAFPFRVALMGVTDVEGALGDSRGTDQLNDLRRQINELRDFLEVHLSRHTELLESLQEPHGGESMGQIEAELPPEPELAEGEGEVKQPPQEHQETDKRTSFADRQAMLWSGSVVGRSSLVSASIFHFKARAHMQSLKLRASKRNPAQSSQEFGWQSLVRDLVFSSLFSAIITVLILVNVILLGVEVDLYASLDVNQEVPSWYGTANAIIVGIFVLEIGLKIFALGCRDFWRGRDSAWNVLDFTIVFISVLDVVLQLLSSTLDTGIASLVRAIRIARAVRGIRLIRIFRYITALRTLALSIISTLGSLFWTMALFMLMFYFFAIVLTQLVADNCRFLKMDGDSLGTGPLCREILPKYWASVPESMLTLFMAITNGVSWDETIRPLREVSKVAIIFVVAYVALAVFAILNVVTGVFCNTAIESAHADKEVATIKQVNSKDQQLDSLRSVFREIDSRCTNEVSFEDVEEAISKGELGSFMEAMGVSTDDVWTLCMLLDSDKNGRIDLEEFVSGCMQLHGPAKSLQLAKMSFENKLTRRAIKQLTEEMAALKRSLMRSRVSAAPAREAF</sequence>
<dbReference type="EMBL" id="CAMXCT010000248">
    <property type="protein sequence ID" value="CAI3976155.1"/>
    <property type="molecule type" value="Genomic_DNA"/>
</dbReference>
<dbReference type="GO" id="GO:0005509">
    <property type="term" value="F:calcium ion binding"/>
    <property type="evidence" value="ECO:0007669"/>
    <property type="project" value="InterPro"/>
</dbReference>
<evidence type="ECO:0000259" key="9">
    <source>
        <dbReference type="PROSITE" id="PS50222"/>
    </source>
</evidence>
<protein>
    <submittedName>
        <fullName evidence="12">Voltage-dependent calcium channel type A subunit alpha-1</fullName>
    </submittedName>
</protein>
<keyword evidence="13" id="KW-1185">Reference proteome</keyword>
<evidence type="ECO:0000256" key="7">
    <source>
        <dbReference type="SAM" id="MobiDB-lite"/>
    </source>
</evidence>
<evidence type="ECO:0000313" key="13">
    <source>
        <dbReference type="Proteomes" id="UP001152797"/>
    </source>
</evidence>
<dbReference type="GO" id="GO:0001518">
    <property type="term" value="C:voltage-gated sodium channel complex"/>
    <property type="evidence" value="ECO:0007669"/>
    <property type="project" value="TreeGrafter"/>
</dbReference>
<accession>A0A9P1BNH9</accession>
<evidence type="ECO:0000256" key="1">
    <source>
        <dbReference type="ARBA" id="ARBA00004141"/>
    </source>
</evidence>
<keyword evidence="5 8" id="KW-0472">Membrane</keyword>
<dbReference type="OrthoDB" id="445412at2759"/>
<evidence type="ECO:0000256" key="3">
    <source>
        <dbReference type="ARBA" id="ARBA00022837"/>
    </source>
</evidence>
<organism evidence="10">
    <name type="scientific">Cladocopium goreaui</name>
    <dbReference type="NCBI Taxonomy" id="2562237"/>
    <lineage>
        <taxon>Eukaryota</taxon>
        <taxon>Sar</taxon>
        <taxon>Alveolata</taxon>
        <taxon>Dinophyceae</taxon>
        <taxon>Suessiales</taxon>
        <taxon>Symbiodiniaceae</taxon>
        <taxon>Cladocopium</taxon>
    </lineage>
</organism>
<keyword evidence="2 8" id="KW-0812">Transmembrane</keyword>
<dbReference type="InterPro" id="IPR018247">
    <property type="entry name" value="EF_Hand_1_Ca_BS"/>
</dbReference>
<feature type="domain" description="EF-hand" evidence="9">
    <location>
        <begin position="769"/>
        <end position="804"/>
    </location>
</feature>
<reference evidence="10" key="1">
    <citation type="submission" date="2022-10" db="EMBL/GenBank/DDBJ databases">
        <authorList>
            <person name="Chen Y."/>
            <person name="Dougan E. K."/>
            <person name="Chan C."/>
            <person name="Rhodes N."/>
            <person name="Thang M."/>
        </authorList>
    </citation>
    <scope>NUCLEOTIDE SEQUENCE</scope>
</reference>
<keyword evidence="3" id="KW-0106">Calcium</keyword>
<dbReference type="InterPro" id="IPR043203">
    <property type="entry name" value="VGCC_Ca_Na"/>
</dbReference>
<feature type="transmembrane region" description="Helical" evidence="8">
    <location>
        <begin position="677"/>
        <end position="701"/>
    </location>
</feature>
<evidence type="ECO:0000313" key="11">
    <source>
        <dbReference type="EMBL" id="CAL1129530.1"/>
    </source>
</evidence>
<dbReference type="InterPro" id="IPR027359">
    <property type="entry name" value="Volt_channel_dom_sf"/>
</dbReference>
<dbReference type="PANTHER" id="PTHR10037:SF62">
    <property type="entry name" value="SODIUM CHANNEL PROTEIN 60E"/>
    <property type="match status" value="1"/>
</dbReference>
<feature type="transmembrane region" description="Helical" evidence="8">
    <location>
        <begin position="448"/>
        <end position="468"/>
    </location>
</feature>
<evidence type="ECO:0000256" key="6">
    <source>
        <dbReference type="SAM" id="Coils"/>
    </source>
</evidence>
<feature type="coiled-coil region" evidence="6">
    <location>
        <begin position="817"/>
        <end position="844"/>
    </location>
</feature>
<keyword evidence="6" id="KW-0175">Coiled coil</keyword>
<feature type="domain" description="EF-hand" evidence="9">
    <location>
        <begin position="726"/>
        <end position="761"/>
    </location>
</feature>
<keyword evidence="4 8" id="KW-1133">Transmembrane helix</keyword>
<dbReference type="CDD" id="cd00051">
    <property type="entry name" value="EFh"/>
    <property type="match status" value="1"/>
</dbReference>
<comment type="subcellular location">
    <subcellularLocation>
        <location evidence="1">Membrane</location>
        <topology evidence="1">Multi-pass membrane protein</topology>
    </subcellularLocation>
</comment>